<keyword evidence="2" id="KW-1185">Reference proteome</keyword>
<evidence type="ECO:0000313" key="2">
    <source>
        <dbReference type="Proteomes" id="UP000018465"/>
    </source>
</evidence>
<name>A0ABN0PTM1_ACILW</name>
<accession>A0ABN0PTM1</accession>
<proteinExistence type="predicted"/>
<reference evidence="1 2" key="1">
    <citation type="submission" date="2013-10" db="EMBL/GenBank/DDBJ databases">
        <title>The Genome Sequence of Acinetobacter lwoffii NIPH 512.</title>
        <authorList>
            <consortium name="The Broad Institute Genomics Platform"/>
            <consortium name="The Broad Institute Genome Sequencing Center for Infectious Disease"/>
            <person name="Cerqueira G."/>
            <person name="Feldgarden M."/>
            <person name="Courvalin P."/>
            <person name="Grillot-Courvalin C."/>
            <person name="Clermont D."/>
            <person name="Rocha E."/>
            <person name="Yoon E.-J."/>
            <person name="Nemec A."/>
            <person name="Young S.K."/>
            <person name="Zeng Q."/>
            <person name="Gargeya S."/>
            <person name="Fitzgerald M."/>
            <person name="Abouelleil A."/>
            <person name="Alvarado L."/>
            <person name="Berlin A.M."/>
            <person name="Chapman S.B."/>
            <person name="Gainer-Dewar J."/>
            <person name="Goldberg J."/>
            <person name="Gnerre S."/>
            <person name="Griggs A."/>
            <person name="Gujja S."/>
            <person name="Hansen M."/>
            <person name="Howarth C."/>
            <person name="Imamovic A."/>
            <person name="Ireland A."/>
            <person name="Larimer J."/>
            <person name="McCowan C."/>
            <person name="Murphy C."/>
            <person name="Pearson M."/>
            <person name="Poon T.W."/>
            <person name="Priest M."/>
            <person name="Roberts A."/>
            <person name="Saif S."/>
            <person name="Shea T."/>
            <person name="Sykes S."/>
            <person name="Wortman J."/>
            <person name="Nusbaum C."/>
            <person name="Birren B."/>
        </authorList>
    </citation>
    <scope>NUCLEOTIDE SEQUENCE [LARGE SCALE GENOMIC DNA]</scope>
    <source>
        <strain evidence="1 2">NIPH 512</strain>
    </source>
</reference>
<protein>
    <submittedName>
        <fullName evidence="1">Uncharacterized protein</fullName>
    </submittedName>
</protein>
<organism evidence="1 2">
    <name type="scientific">Acinetobacter lwoffii NCTC 5866 = CIP 64.10 = NIPH 512</name>
    <dbReference type="NCBI Taxonomy" id="981327"/>
    <lineage>
        <taxon>Bacteria</taxon>
        <taxon>Pseudomonadati</taxon>
        <taxon>Pseudomonadota</taxon>
        <taxon>Gammaproteobacteria</taxon>
        <taxon>Moraxellales</taxon>
        <taxon>Moraxellaceae</taxon>
        <taxon>Acinetobacter</taxon>
    </lineage>
</organism>
<gene>
    <name evidence="1" type="ORF">P800_03072</name>
</gene>
<evidence type="ECO:0000313" key="1">
    <source>
        <dbReference type="EMBL" id="ESJ93862.1"/>
    </source>
</evidence>
<comment type="caution">
    <text evidence="1">The sequence shown here is derived from an EMBL/GenBank/DDBJ whole genome shotgun (WGS) entry which is preliminary data.</text>
</comment>
<sequence>MDSRQGQRDSVQLINSVCKRRAPRFLAERISNIKASSSALILVFGDFKGHLL</sequence>
<dbReference type="EMBL" id="AYHO01000006">
    <property type="protein sequence ID" value="ESJ93862.1"/>
    <property type="molecule type" value="Genomic_DNA"/>
</dbReference>
<dbReference type="Proteomes" id="UP000018465">
    <property type="component" value="Unassembled WGS sequence"/>
</dbReference>